<reference evidence="16" key="1">
    <citation type="submission" date="2022-11" db="UniProtKB">
        <authorList>
            <consortium name="WormBaseParasite"/>
        </authorList>
    </citation>
    <scope>IDENTIFICATION</scope>
</reference>
<dbReference type="InterPro" id="IPR038577">
    <property type="entry name" value="GT10-like_C_sf"/>
</dbReference>
<dbReference type="SUPFAM" id="SSF53756">
    <property type="entry name" value="UDP-Glycosyltransferase/glycogen phosphorylase"/>
    <property type="match status" value="1"/>
</dbReference>
<dbReference type="Proteomes" id="UP000887540">
    <property type="component" value="Unplaced"/>
</dbReference>
<evidence type="ECO:0000256" key="3">
    <source>
        <dbReference type="ARBA" id="ARBA00008919"/>
    </source>
</evidence>
<keyword evidence="8" id="KW-1133">Transmembrane helix</keyword>
<keyword evidence="5 12" id="KW-0808">Transferase</keyword>
<keyword evidence="7" id="KW-0735">Signal-anchor</keyword>
<dbReference type="InterPro" id="IPR031481">
    <property type="entry name" value="Glyco_tran_10_N"/>
</dbReference>
<evidence type="ECO:0000259" key="13">
    <source>
        <dbReference type="Pfam" id="PF00852"/>
    </source>
</evidence>
<evidence type="ECO:0000256" key="7">
    <source>
        <dbReference type="ARBA" id="ARBA00022968"/>
    </source>
</evidence>
<evidence type="ECO:0000313" key="15">
    <source>
        <dbReference type="Proteomes" id="UP000887540"/>
    </source>
</evidence>
<keyword evidence="11" id="KW-0325">Glycoprotein</keyword>
<keyword evidence="10" id="KW-0472">Membrane</keyword>
<feature type="domain" description="Fucosyltransferase C-terminal" evidence="13">
    <location>
        <begin position="180"/>
        <end position="231"/>
    </location>
</feature>
<dbReference type="EC" id="2.4.1.-" evidence="12"/>
<protein>
    <recommendedName>
        <fullName evidence="12">Fucosyltransferase</fullName>
        <ecNumber evidence="12">2.4.1.-</ecNumber>
    </recommendedName>
</protein>
<evidence type="ECO:0000256" key="8">
    <source>
        <dbReference type="ARBA" id="ARBA00022989"/>
    </source>
</evidence>
<accession>A0A914CFU9</accession>
<dbReference type="PANTHER" id="PTHR48438:SF1">
    <property type="entry name" value="ALPHA-(1,3)-FUCOSYLTRANSFERASE C-RELATED"/>
    <property type="match status" value="1"/>
</dbReference>
<organism evidence="15 16">
    <name type="scientific">Acrobeloides nanus</name>
    <dbReference type="NCBI Taxonomy" id="290746"/>
    <lineage>
        <taxon>Eukaryota</taxon>
        <taxon>Metazoa</taxon>
        <taxon>Ecdysozoa</taxon>
        <taxon>Nematoda</taxon>
        <taxon>Chromadorea</taxon>
        <taxon>Rhabditida</taxon>
        <taxon>Tylenchina</taxon>
        <taxon>Cephalobomorpha</taxon>
        <taxon>Cephaloboidea</taxon>
        <taxon>Cephalobidae</taxon>
        <taxon>Acrobeloides</taxon>
    </lineage>
</organism>
<comment type="similarity">
    <text evidence="3 12">Belongs to the glycosyltransferase 10 family.</text>
</comment>
<evidence type="ECO:0000256" key="11">
    <source>
        <dbReference type="ARBA" id="ARBA00023180"/>
    </source>
</evidence>
<dbReference type="GO" id="GO:0008417">
    <property type="term" value="F:fucosyltransferase activity"/>
    <property type="evidence" value="ECO:0007669"/>
    <property type="project" value="InterPro"/>
</dbReference>
<comment type="subcellular location">
    <subcellularLocation>
        <location evidence="1 12">Golgi apparatus</location>
        <location evidence="1 12">Golgi stack membrane</location>
        <topology evidence="1 12">Single-pass type II membrane protein</topology>
    </subcellularLocation>
</comment>
<keyword evidence="4 12" id="KW-0328">Glycosyltransferase</keyword>
<keyword evidence="9 12" id="KW-0333">Golgi apparatus</keyword>
<proteinExistence type="inferred from homology"/>
<comment type="pathway">
    <text evidence="2">Protein modification; protein glycosylation.</text>
</comment>
<dbReference type="Pfam" id="PF00852">
    <property type="entry name" value="Glyco_transf_10"/>
    <property type="match status" value="2"/>
</dbReference>
<keyword evidence="15" id="KW-1185">Reference proteome</keyword>
<evidence type="ECO:0000256" key="6">
    <source>
        <dbReference type="ARBA" id="ARBA00022692"/>
    </source>
</evidence>
<evidence type="ECO:0000256" key="12">
    <source>
        <dbReference type="RuleBase" id="RU003832"/>
    </source>
</evidence>
<evidence type="ECO:0000256" key="5">
    <source>
        <dbReference type="ARBA" id="ARBA00022679"/>
    </source>
</evidence>
<dbReference type="InterPro" id="IPR001503">
    <property type="entry name" value="Glyco_trans_10"/>
</dbReference>
<evidence type="ECO:0000313" key="16">
    <source>
        <dbReference type="WBParaSite" id="ACRNAN_Path_996.g3829.t1"/>
    </source>
</evidence>
<evidence type="ECO:0000256" key="1">
    <source>
        <dbReference type="ARBA" id="ARBA00004447"/>
    </source>
</evidence>
<dbReference type="WBParaSite" id="ACRNAN_Path_996.g3829.t1">
    <property type="protein sequence ID" value="ACRNAN_Path_996.g3829.t1"/>
    <property type="gene ID" value="ACRNAN_Path_996.g3829"/>
</dbReference>
<dbReference type="GO" id="GO:0032580">
    <property type="term" value="C:Golgi cisterna membrane"/>
    <property type="evidence" value="ECO:0007669"/>
    <property type="project" value="UniProtKB-SubCell"/>
</dbReference>
<feature type="domain" description="Fucosyltransferase N-terminal" evidence="14">
    <location>
        <begin position="18"/>
        <end position="101"/>
    </location>
</feature>
<name>A0A914CFU9_9BILA</name>
<evidence type="ECO:0000256" key="10">
    <source>
        <dbReference type="ARBA" id="ARBA00023136"/>
    </source>
</evidence>
<keyword evidence="6 12" id="KW-0812">Transmembrane</keyword>
<evidence type="ECO:0000256" key="9">
    <source>
        <dbReference type="ARBA" id="ARBA00023034"/>
    </source>
</evidence>
<sequence>MWTRYYGRPFADVNGTVEGYFANCHYKCLYTEEHKNIEHADLVLFYSTDINHKDIPVIRKPEQLYVFYNYESPFHSSTGYRKLPDNFFNLTYTYRTDSDLPALAGDFEPINKETKSEEIWDWDEVVQKVNNKSKLALIIVSNCFTPSGREKYVRYLQNFMDITIRGNCGQYVCDKKCEKQEIDIGIPGNTVIAASDFETPKKLAEYLIFLSLNKTEYLKYFSWTKLYKKPKNIFKGWCDFSPRPGGEKVPSPTIDHHHPVNDGWCHPLGDGWVNFGCYHLFFSPRDYN</sequence>
<feature type="domain" description="Fucosyltransferase C-terminal" evidence="13">
    <location>
        <begin position="130"/>
        <end position="179"/>
    </location>
</feature>
<evidence type="ECO:0000256" key="4">
    <source>
        <dbReference type="ARBA" id="ARBA00022676"/>
    </source>
</evidence>
<dbReference type="InterPro" id="IPR055270">
    <property type="entry name" value="Glyco_tran_10_C"/>
</dbReference>
<dbReference type="Gene3D" id="3.40.50.11660">
    <property type="entry name" value="Glycosyl transferase family 10, C-terminal domain"/>
    <property type="match status" value="2"/>
</dbReference>
<dbReference type="AlphaFoldDB" id="A0A914CFU9"/>
<dbReference type="Pfam" id="PF17039">
    <property type="entry name" value="Glyco_tran_10_N"/>
    <property type="match status" value="1"/>
</dbReference>
<evidence type="ECO:0000259" key="14">
    <source>
        <dbReference type="Pfam" id="PF17039"/>
    </source>
</evidence>
<dbReference type="PANTHER" id="PTHR48438">
    <property type="entry name" value="ALPHA-(1,3)-FUCOSYLTRANSFERASE C-RELATED"/>
    <property type="match status" value="1"/>
</dbReference>
<evidence type="ECO:0000256" key="2">
    <source>
        <dbReference type="ARBA" id="ARBA00004922"/>
    </source>
</evidence>